<evidence type="ECO:0000256" key="1">
    <source>
        <dbReference type="SAM" id="MobiDB-lite"/>
    </source>
</evidence>
<name>A0A9P4SG48_9PEZI</name>
<evidence type="ECO:0000313" key="3">
    <source>
        <dbReference type="Proteomes" id="UP000799429"/>
    </source>
</evidence>
<feature type="compositionally biased region" description="Pro residues" evidence="1">
    <location>
        <begin position="23"/>
        <end position="34"/>
    </location>
</feature>
<keyword evidence="3" id="KW-1185">Reference proteome</keyword>
<sequence>MACINDISPKLPTSPIPTYRLATPPPGQARPPTPEIEEPFEIPLGPRTPLPHEEKPAIPYVVGQTLTVRRHLPDPHFDRPYHNRRVPLDQKTMDSVSHLQLCKINPLLPSVTIE</sequence>
<gene>
    <name evidence="2" type="ORF">M501DRAFT_1013944</name>
</gene>
<dbReference type="AlphaFoldDB" id="A0A9P4SG48"/>
<protein>
    <submittedName>
        <fullName evidence="2">Uncharacterized protein</fullName>
    </submittedName>
</protein>
<proteinExistence type="predicted"/>
<feature type="region of interest" description="Disordered" evidence="1">
    <location>
        <begin position="1"/>
        <end position="54"/>
    </location>
</feature>
<accession>A0A9P4SG48</accession>
<comment type="caution">
    <text evidence="2">The sequence shown here is derived from an EMBL/GenBank/DDBJ whole genome shotgun (WGS) entry which is preliminary data.</text>
</comment>
<dbReference type="Proteomes" id="UP000799429">
    <property type="component" value="Unassembled WGS sequence"/>
</dbReference>
<organism evidence="2 3">
    <name type="scientific">Patellaria atrata CBS 101060</name>
    <dbReference type="NCBI Taxonomy" id="1346257"/>
    <lineage>
        <taxon>Eukaryota</taxon>
        <taxon>Fungi</taxon>
        <taxon>Dikarya</taxon>
        <taxon>Ascomycota</taxon>
        <taxon>Pezizomycotina</taxon>
        <taxon>Dothideomycetes</taxon>
        <taxon>Dothideomycetes incertae sedis</taxon>
        <taxon>Patellariales</taxon>
        <taxon>Patellariaceae</taxon>
        <taxon>Patellaria</taxon>
    </lineage>
</organism>
<reference evidence="2" key="1">
    <citation type="journal article" date="2020" name="Stud. Mycol.">
        <title>101 Dothideomycetes genomes: a test case for predicting lifestyles and emergence of pathogens.</title>
        <authorList>
            <person name="Haridas S."/>
            <person name="Albert R."/>
            <person name="Binder M."/>
            <person name="Bloem J."/>
            <person name="Labutti K."/>
            <person name="Salamov A."/>
            <person name="Andreopoulos B."/>
            <person name="Baker S."/>
            <person name="Barry K."/>
            <person name="Bills G."/>
            <person name="Bluhm B."/>
            <person name="Cannon C."/>
            <person name="Castanera R."/>
            <person name="Culley D."/>
            <person name="Daum C."/>
            <person name="Ezra D."/>
            <person name="Gonzalez J."/>
            <person name="Henrissat B."/>
            <person name="Kuo A."/>
            <person name="Liang C."/>
            <person name="Lipzen A."/>
            <person name="Lutzoni F."/>
            <person name="Magnuson J."/>
            <person name="Mondo S."/>
            <person name="Nolan M."/>
            <person name="Ohm R."/>
            <person name="Pangilinan J."/>
            <person name="Park H.-J."/>
            <person name="Ramirez L."/>
            <person name="Alfaro M."/>
            <person name="Sun H."/>
            <person name="Tritt A."/>
            <person name="Yoshinaga Y."/>
            <person name="Zwiers L.-H."/>
            <person name="Turgeon B."/>
            <person name="Goodwin S."/>
            <person name="Spatafora J."/>
            <person name="Crous P."/>
            <person name="Grigoriev I."/>
        </authorList>
    </citation>
    <scope>NUCLEOTIDE SEQUENCE</scope>
    <source>
        <strain evidence="2">CBS 101060</strain>
    </source>
</reference>
<dbReference type="EMBL" id="MU006091">
    <property type="protein sequence ID" value="KAF2841130.1"/>
    <property type="molecule type" value="Genomic_DNA"/>
</dbReference>
<evidence type="ECO:0000313" key="2">
    <source>
        <dbReference type="EMBL" id="KAF2841130.1"/>
    </source>
</evidence>
<dbReference type="OrthoDB" id="4267316at2759"/>